<dbReference type="InterPro" id="IPR052659">
    <property type="entry name" value="Nectin/PVR"/>
</dbReference>
<dbReference type="AlphaFoldDB" id="A0A7J6BAQ1"/>
<reference evidence="2 3" key="1">
    <citation type="submission" date="2020-02" db="EMBL/GenBank/DDBJ databases">
        <title>A chromosome-scale genome assembly of the black bullhead catfish (Ameiurus melas).</title>
        <authorList>
            <person name="Wen M."/>
            <person name="Zham M."/>
            <person name="Cabau C."/>
            <person name="Klopp C."/>
            <person name="Donnadieu C."/>
            <person name="Roques C."/>
            <person name="Bouchez O."/>
            <person name="Lampietro C."/>
            <person name="Jouanno E."/>
            <person name="Herpin A."/>
            <person name="Louis A."/>
            <person name="Berthelot C."/>
            <person name="Parey E."/>
            <person name="Roest-Crollius H."/>
            <person name="Braasch I."/>
            <person name="Postlethwait J."/>
            <person name="Robinson-Rechavi M."/>
            <person name="Echchiki A."/>
            <person name="Begum T."/>
            <person name="Montfort J."/>
            <person name="Schartl M."/>
            <person name="Bobe J."/>
            <person name="Guiguen Y."/>
        </authorList>
    </citation>
    <scope>NUCLEOTIDE SEQUENCE [LARGE SCALE GENOMIC DNA]</scope>
    <source>
        <strain evidence="2">M_S1</strain>
        <tissue evidence="2">Blood</tissue>
    </source>
</reference>
<evidence type="ECO:0000313" key="2">
    <source>
        <dbReference type="EMBL" id="KAF4092144.1"/>
    </source>
</evidence>
<dbReference type="PANTHER" id="PTHR47387">
    <property type="entry name" value="NECTIN-2"/>
    <property type="match status" value="1"/>
</dbReference>
<comment type="caution">
    <text evidence="2">The sequence shown here is derived from an EMBL/GenBank/DDBJ whole genome shotgun (WGS) entry which is preliminary data.</text>
</comment>
<keyword evidence="3" id="KW-1185">Reference proteome</keyword>
<name>A0A7J6BAQ1_AMEME</name>
<sequence>MAPDPPQVQIVGYDNNWYVGRTNVVLTCQYQGNPSPPTVNWKTSSGFMPDSVEVAQNKLTVRKVDDSVNTTLICEVTNSLGTGKDQVTVFVRGE</sequence>
<dbReference type="Gene3D" id="2.60.40.10">
    <property type="entry name" value="Immunoglobulins"/>
    <property type="match status" value="1"/>
</dbReference>
<evidence type="ECO:0000259" key="1">
    <source>
        <dbReference type="PROSITE" id="PS50835"/>
    </source>
</evidence>
<evidence type="ECO:0000313" key="3">
    <source>
        <dbReference type="Proteomes" id="UP000593565"/>
    </source>
</evidence>
<organism evidence="2 3">
    <name type="scientific">Ameiurus melas</name>
    <name type="common">Black bullhead</name>
    <name type="synonym">Silurus melas</name>
    <dbReference type="NCBI Taxonomy" id="219545"/>
    <lineage>
        <taxon>Eukaryota</taxon>
        <taxon>Metazoa</taxon>
        <taxon>Chordata</taxon>
        <taxon>Craniata</taxon>
        <taxon>Vertebrata</taxon>
        <taxon>Euteleostomi</taxon>
        <taxon>Actinopterygii</taxon>
        <taxon>Neopterygii</taxon>
        <taxon>Teleostei</taxon>
        <taxon>Ostariophysi</taxon>
        <taxon>Siluriformes</taxon>
        <taxon>Ictaluridae</taxon>
        <taxon>Ameiurus</taxon>
    </lineage>
</organism>
<accession>A0A7J6BAQ1</accession>
<dbReference type="InterPro" id="IPR036179">
    <property type="entry name" value="Ig-like_dom_sf"/>
</dbReference>
<dbReference type="Proteomes" id="UP000593565">
    <property type="component" value="Unassembled WGS sequence"/>
</dbReference>
<dbReference type="InterPro" id="IPR013783">
    <property type="entry name" value="Ig-like_fold"/>
</dbReference>
<dbReference type="SUPFAM" id="SSF48726">
    <property type="entry name" value="Immunoglobulin"/>
    <property type="match status" value="1"/>
</dbReference>
<protein>
    <recommendedName>
        <fullName evidence="1">Ig-like domain-containing protein</fullName>
    </recommendedName>
</protein>
<dbReference type="EMBL" id="JAAGNN010000002">
    <property type="protein sequence ID" value="KAF4092144.1"/>
    <property type="molecule type" value="Genomic_DNA"/>
</dbReference>
<gene>
    <name evidence="2" type="ORF">AMELA_G00017500</name>
</gene>
<feature type="domain" description="Ig-like" evidence="1">
    <location>
        <begin position="6"/>
        <end position="90"/>
    </location>
</feature>
<dbReference type="InterPro" id="IPR007110">
    <property type="entry name" value="Ig-like_dom"/>
</dbReference>
<dbReference type="Pfam" id="PF13927">
    <property type="entry name" value="Ig_3"/>
    <property type="match status" value="1"/>
</dbReference>
<dbReference type="PROSITE" id="PS50835">
    <property type="entry name" value="IG_LIKE"/>
    <property type="match status" value="1"/>
</dbReference>
<dbReference type="PANTHER" id="PTHR47387:SF1">
    <property type="entry name" value="NECTIN-2"/>
    <property type="match status" value="1"/>
</dbReference>
<proteinExistence type="predicted"/>